<comment type="caution">
    <text evidence="1">The sequence shown here is derived from an EMBL/GenBank/DDBJ whole genome shotgun (WGS) entry which is preliminary data.</text>
</comment>
<dbReference type="Gene3D" id="2.60.120.10">
    <property type="entry name" value="Jelly Rolls"/>
    <property type="match status" value="1"/>
</dbReference>
<evidence type="ECO:0000313" key="1">
    <source>
        <dbReference type="EMBL" id="RUT78128.1"/>
    </source>
</evidence>
<dbReference type="InterPro" id="IPR014710">
    <property type="entry name" value="RmlC-like_jellyroll"/>
</dbReference>
<dbReference type="AlphaFoldDB" id="A0A434AUU9"/>
<dbReference type="SUPFAM" id="SSF51182">
    <property type="entry name" value="RmlC-like cupins"/>
    <property type="match status" value="1"/>
</dbReference>
<reference evidence="1 2" key="1">
    <citation type="submission" date="2018-11" db="EMBL/GenBank/DDBJ databases">
        <title>Parancylomarina longa gen. nov., sp. nov., isolated from sediments of southern Okinawa.</title>
        <authorList>
            <person name="Fu T."/>
        </authorList>
    </citation>
    <scope>NUCLEOTIDE SEQUENCE [LARGE SCALE GENOMIC DNA]</scope>
    <source>
        <strain evidence="1 2">T3-2 S1-C</strain>
    </source>
</reference>
<dbReference type="RefSeq" id="WP_127343796.1">
    <property type="nucleotide sequence ID" value="NZ_RJJX01000011.1"/>
</dbReference>
<dbReference type="EMBL" id="RJJX01000011">
    <property type="protein sequence ID" value="RUT78128.1"/>
    <property type="molecule type" value="Genomic_DNA"/>
</dbReference>
<evidence type="ECO:0000313" key="2">
    <source>
        <dbReference type="Proteomes" id="UP000282985"/>
    </source>
</evidence>
<dbReference type="PANTHER" id="PTHR37943">
    <property type="entry name" value="PROTEIN VES"/>
    <property type="match status" value="1"/>
</dbReference>
<organism evidence="1 2">
    <name type="scientific">Ancylomarina longa</name>
    <dbReference type="NCBI Taxonomy" id="2487017"/>
    <lineage>
        <taxon>Bacteria</taxon>
        <taxon>Pseudomonadati</taxon>
        <taxon>Bacteroidota</taxon>
        <taxon>Bacteroidia</taxon>
        <taxon>Marinilabiliales</taxon>
        <taxon>Marinifilaceae</taxon>
        <taxon>Ancylomarina</taxon>
    </lineage>
</organism>
<dbReference type="Pfam" id="PF05962">
    <property type="entry name" value="HutD"/>
    <property type="match status" value="1"/>
</dbReference>
<gene>
    <name evidence="1" type="ORF">DLK05_09790</name>
</gene>
<protein>
    <recommendedName>
        <fullName evidence="3">HutD family protein</fullName>
    </recommendedName>
</protein>
<dbReference type="Proteomes" id="UP000282985">
    <property type="component" value="Unassembled WGS sequence"/>
</dbReference>
<name>A0A434AUU9_9BACT</name>
<keyword evidence="2" id="KW-1185">Reference proteome</keyword>
<proteinExistence type="predicted"/>
<dbReference type="InterPro" id="IPR010282">
    <property type="entry name" value="Uncharacterised_HutD/Ves"/>
</dbReference>
<accession>A0A434AUU9</accession>
<dbReference type="OrthoDB" id="9786443at2"/>
<dbReference type="PANTHER" id="PTHR37943:SF1">
    <property type="entry name" value="PROTEIN VES"/>
    <property type="match status" value="1"/>
</dbReference>
<sequence length="194" mass="22298">MQYTIVKADKFETINWSGGTSTQLYIYPETANYQARDFDFRISSAKVEMEQSSFTSLPGISRKIMILEGEITIAHQNHYTKKLEQFDLDAFEGDWKTTSVGKCTDFNLMTARNARGELSCQQLLKQELLDYEVDNNWEMVLIYVHSGKISLSHPKGNQHLEKDDLLVIHQIKSENIRLIAAEDSMLIISKISRN</sequence>
<evidence type="ECO:0008006" key="3">
    <source>
        <dbReference type="Google" id="ProtNLM"/>
    </source>
</evidence>
<dbReference type="InterPro" id="IPR011051">
    <property type="entry name" value="RmlC_Cupin_sf"/>
</dbReference>